<reference evidence="1" key="1">
    <citation type="submission" date="2008-03" db="EMBL/GenBank/DDBJ databases">
        <title>Complete sequence of Thermoproteus neutrophilus V24Sta.</title>
        <authorList>
            <consortium name="US DOE Joint Genome Institute"/>
            <person name="Copeland A."/>
            <person name="Lucas S."/>
            <person name="Lapidus A."/>
            <person name="Glavina del Rio T."/>
            <person name="Dalin E."/>
            <person name="Tice H."/>
            <person name="Bruce D."/>
            <person name="Goodwin L."/>
            <person name="Pitluck S."/>
            <person name="Sims D."/>
            <person name="Brettin T."/>
            <person name="Detter J.C."/>
            <person name="Han C."/>
            <person name="Kuske C.R."/>
            <person name="Schmutz J."/>
            <person name="Larimer F."/>
            <person name="Land M."/>
            <person name="Hauser L."/>
            <person name="Kyrpides N."/>
            <person name="Mikhailova N."/>
            <person name="Biddle J.F."/>
            <person name="Zhang Z."/>
            <person name="Fitz-Gibbon S.T."/>
            <person name="Lowe T.M."/>
            <person name="Saltikov C."/>
            <person name="House C.H."/>
            <person name="Richardson P."/>
        </authorList>
    </citation>
    <scope>NUCLEOTIDE SEQUENCE [LARGE SCALE GENOMIC DNA]</scope>
    <source>
        <strain evidence="1">V24Sta</strain>
    </source>
</reference>
<organism evidence="1 2">
    <name type="scientific">Pyrobaculum neutrophilum (strain DSM 2338 / JCM 9278 / NBRC 100436 / V24Sta)</name>
    <name type="common">Thermoproteus neutrophilus</name>
    <dbReference type="NCBI Taxonomy" id="444157"/>
    <lineage>
        <taxon>Archaea</taxon>
        <taxon>Thermoproteota</taxon>
        <taxon>Thermoprotei</taxon>
        <taxon>Thermoproteales</taxon>
        <taxon>Thermoproteaceae</taxon>
        <taxon>Pyrobaculum</taxon>
    </lineage>
</organism>
<evidence type="ECO:0000313" key="2">
    <source>
        <dbReference type="Proteomes" id="UP000001694"/>
    </source>
</evidence>
<keyword evidence="2" id="KW-1185">Reference proteome</keyword>
<dbReference type="eggNOG" id="arCOG05576">
    <property type="taxonomic scope" value="Archaea"/>
</dbReference>
<dbReference type="STRING" id="444157.Tneu_1409"/>
<gene>
    <name evidence="1" type="ordered locus">Tneu_1409</name>
</gene>
<dbReference type="OrthoDB" id="28287at2157"/>
<name>B1Y9A5_PYRNV</name>
<dbReference type="AlphaFoldDB" id="B1Y9A5"/>
<dbReference type="KEGG" id="tne:Tneu_1409"/>
<dbReference type="HOGENOM" id="CLU_1582951_0_0_2"/>
<dbReference type="GeneID" id="6164787"/>
<protein>
    <submittedName>
        <fullName evidence="1">Uncharacterized protein</fullName>
    </submittedName>
</protein>
<accession>B1Y9A5</accession>
<dbReference type="EMBL" id="CP001014">
    <property type="protein sequence ID" value="ACB40334.1"/>
    <property type="molecule type" value="Genomic_DNA"/>
</dbReference>
<dbReference type="RefSeq" id="WP_012350753.1">
    <property type="nucleotide sequence ID" value="NC_010525.1"/>
</dbReference>
<proteinExistence type="predicted"/>
<evidence type="ECO:0000313" key="1">
    <source>
        <dbReference type="EMBL" id="ACB40334.1"/>
    </source>
</evidence>
<dbReference type="Proteomes" id="UP000001694">
    <property type="component" value="Chromosome"/>
</dbReference>
<sequence>MSPKVVVLRDGGAPRDGDVIIDARGTPQFYDAVILSGRELRSIVATGVVNGGIPIGIGKYTKKTVAAVVGDKIYIRGVPLTLYEEAGLLEKEISEVLAKAGADTDYILRRLKEIVVAERRRNKRSQTLAQLSQYLSGQVDSLPPHIADLVGNLDRAALQKLFDKLVEELY</sequence>